<keyword evidence="1" id="KW-0732">Signal</keyword>
<dbReference type="InterPro" id="IPR052862">
    <property type="entry name" value="TNFR_superfamily_member_8"/>
</dbReference>
<feature type="chain" id="PRO_5022963310" evidence="1">
    <location>
        <begin position="19"/>
        <end position="52"/>
    </location>
</feature>
<dbReference type="EMBL" id="CABDUW010000665">
    <property type="protein sequence ID" value="VTJ73181.1"/>
    <property type="molecule type" value="Genomic_DNA"/>
</dbReference>
<dbReference type="Proteomes" id="UP000335636">
    <property type="component" value="Unassembled WGS sequence"/>
</dbReference>
<protein>
    <submittedName>
        <fullName evidence="2">Uncharacterized protein</fullName>
    </submittedName>
</protein>
<organism evidence="2 3">
    <name type="scientific">Marmota monax</name>
    <name type="common">Woodchuck</name>
    <dbReference type="NCBI Taxonomy" id="9995"/>
    <lineage>
        <taxon>Eukaryota</taxon>
        <taxon>Metazoa</taxon>
        <taxon>Chordata</taxon>
        <taxon>Craniata</taxon>
        <taxon>Vertebrata</taxon>
        <taxon>Euteleostomi</taxon>
        <taxon>Mammalia</taxon>
        <taxon>Eutheria</taxon>
        <taxon>Euarchontoglires</taxon>
        <taxon>Glires</taxon>
        <taxon>Rodentia</taxon>
        <taxon>Sciuromorpha</taxon>
        <taxon>Sciuridae</taxon>
        <taxon>Xerinae</taxon>
        <taxon>Marmotini</taxon>
        <taxon>Marmota</taxon>
    </lineage>
</organism>
<dbReference type="PANTHER" id="PTHR47497:SF1">
    <property type="entry name" value="TUMOR NECROSIS FACTOR RECEPTOR SUPERFAMILY MEMBER 8"/>
    <property type="match status" value="1"/>
</dbReference>
<evidence type="ECO:0000313" key="2">
    <source>
        <dbReference type="EMBL" id="VTJ73181.1"/>
    </source>
</evidence>
<feature type="signal peptide" evidence="1">
    <location>
        <begin position="1"/>
        <end position="18"/>
    </location>
</feature>
<evidence type="ECO:0000313" key="3">
    <source>
        <dbReference type="Proteomes" id="UP000335636"/>
    </source>
</evidence>
<gene>
    <name evidence="2" type="ORF">MONAX_5E011906</name>
</gene>
<dbReference type="PANTHER" id="PTHR47497">
    <property type="entry name" value="TUMOR NECROSIS FACTOR RECEPTOR SUPERFAMILY MEMBER 8"/>
    <property type="match status" value="1"/>
</dbReference>
<proteinExistence type="predicted"/>
<sequence length="52" mass="5527">MLALHAALGLWLVGTLGAFPQDRPLKAGCAGDPNRYYDEAAGVCCYRCPPGF</sequence>
<evidence type="ECO:0000256" key="1">
    <source>
        <dbReference type="SAM" id="SignalP"/>
    </source>
</evidence>
<keyword evidence="3" id="KW-1185">Reference proteome</keyword>
<reference evidence="2" key="1">
    <citation type="submission" date="2019-04" db="EMBL/GenBank/DDBJ databases">
        <authorList>
            <person name="Alioto T."/>
            <person name="Alioto T."/>
        </authorList>
    </citation>
    <scope>NUCLEOTIDE SEQUENCE [LARGE SCALE GENOMIC DNA]</scope>
</reference>
<accession>A0A5E4BW13</accession>
<comment type="caution">
    <text evidence="2">The sequence shown here is derived from an EMBL/GenBank/DDBJ whole genome shotgun (WGS) entry which is preliminary data.</text>
</comment>
<name>A0A5E4BW13_MARMO</name>
<dbReference type="AlphaFoldDB" id="A0A5E4BW13"/>